<comment type="catalytic activity">
    <reaction evidence="6">
        <text>cytidine(34) in tRNA + S-adenosyl-L-methionine = 2'-O-methylcytidine(34) in tRNA + S-adenosyl-L-homocysteine + H(+)</text>
        <dbReference type="Rhea" id="RHEA:43084"/>
        <dbReference type="Rhea" id="RHEA-COMP:10331"/>
        <dbReference type="Rhea" id="RHEA-COMP:10332"/>
        <dbReference type="ChEBI" id="CHEBI:15378"/>
        <dbReference type="ChEBI" id="CHEBI:57856"/>
        <dbReference type="ChEBI" id="CHEBI:59789"/>
        <dbReference type="ChEBI" id="CHEBI:74495"/>
        <dbReference type="ChEBI" id="CHEBI:82748"/>
        <dbReference type="EC" id="2.1.1.207"/>
    </reaction>
</comment>
<keyword evidence="3 6" id="KW-0808">Transferase</keyword>
<evidence type="ECO:0000259" key="7">
    <source>
        <dbReference type="Pfam" id="PF00588"/>
    </source>
</evidence>
<dbReference type="SUPFAM" id="SSF75217">
    <property type="entry name" value="alpha/beta knot"/>
    <property type="match status" value="2"/>
</dbReference>
<dbReference type="Gene3D" id="3.40.1280.10">
    <property type="match status" value="1"/>
</dbReference>
<dbReference type="Pfam" id="PF00588">
    <property type="entry name" value="SpoU_methylase"/>
    <property type="match status" value="1"/>
</dbReference>
<evidence type="ECO:0000256" key="6">
    <source>
        <dbReference type="HAMAP-Rule" id="MF_01885"/>
    </source>
</evidence>
<dbReference type="HAMAP" id="MF_01885">
    <property type="entry name" value="tRNA_methyltr_TrmL"/>
    <property type="match status" value="1"/>
</dbReference>
<feature type="binding site" evidence="6">
    <location>
        <position position="121"/>
    </location>
    <ligand>
        <name>S-adenosyl-L-methionine</name>
        <dbReference type="ChEBI" id="CHEBI:59789"/>
    </ligand>
</feature>
<evidence type="ECO:0000313" key="8">
    <source>
        <dbReference type="EMBL" id="KXB35569.1"/>
    </source>
</evidence>
<gene>
    <name evidence="8" type="ORF">HMPREF3192_00220</name>
</gene>
<dbReference type="Proteomes" id="UP000070675">
    <property type="component" value="Unassembled WGS sequence"/>
</dbReference>
<evidence type="ECO:0000256" key="3">
    <source>
        <dbReference type="ARBA" id="ARBA00022679"/>
    </source>
</evidence>
<dbReference type="GO" id="GO:0005737">
    <property type="term" value="C:cytoplasm"/>
    <property type="evidence" value="ECO:0007669"/>
    <property type="project" value="UniProtKB-SubCell"/>
</dbReference>
<dbReference type="PANTHER" id="PTHR42971:SF1">
    <property type="entry name" value="TRNA (CYTIDINE(34)-2'-O)-METHYLTRANSFERASE"/>
    <property type="match status" value="1"/>
</dbReference>
<protein>
    <recommendedName>
        <fullName evidence="6">Putative tRNA (cytidine(34)-2'-O)-methyltransferase</fullName>
        <ecNumber evidence="6">2.1.1.207</ecNumber>
    </recommendedName>
    <alternativeName>
        <fullName evidence="6">tRNA (cytidine/uridine-2'-O-)-methyltransferase</fullName>
    </alternativeName>
</protein>
<evidence type="ECO:0000256" key="1">
    <source>
        <dbReference type="ARBA" id="ARBA00022490"/>
    </source>
</evidence>
<dbReference type="GO" id="GO:0141102">
    <property type="term" value="F:tRNA (5-carboxymethylaminomethyluridine(34)-2'-O)-methyltransferase activity"/>
    <property type="evidence" value="ECO:0007669"/>
    <property type="project" value="RHEA"/>
</dbReference>
<accession>A0A133XXA8</accession>
<keyword evidence="1 6" id="KW-0963">Cytoplasm</keyword>
<comment type="subcellular location">
    <subcellularLocation>
        <location evidence="6">Cytoplasm</location>
    </subcellularLocation>
</comment>
<dbReference type="STRING" id="1393034.HMPREF3192_00220"/>
<reference evidence="9" key="1">
    <citation type="submission" date="2016-01" db="EMBL/GenBank/DDBJ databases">
        <authorList>
            <person name="Mitreva M."/>
            <person name="Pepin K.H."/>
            <person name="Mihindukulasuriya K.A."/>
            <person name="Fulton R."/>
            <person name="Fronick C."/>
            <person name="O'Laughlin M."/>
            <person name="Miner T."/>
            <person name="Herter B."/>
            <person name="Rosa B.A."/>
            <person name="Cordes M."/>
            <person name="Tomlinson C."/>
            <person name="Wollam A."/>
            <person name="Palsikar V.B."/>
            <person name="Mardis E.R."/>
            <person name="Wilson R.K."/>
        </authorList>
    </citation>
    <scope>NUCLEOTIDE SEQUENCE [LARGE SCALE GENOMIC DNA]</scope>
    <source>
        <strain evidence="9">DNF00019</strain>
    </source>
</reference>
<dbReference type="OrthoDB" id="9789043at2"/>
<sequence>MFNIVLVEPEIPANTGNIGRTCVVSGTHLHLVGPLGFSLDSKQLKRAGMAYWESLQVSVYNSWDEFVEKNKPFADPTATDATATDARGWHGGHTDLDRCDPLAAHSLRNQATSPLPRLHFLTKKAAKTYTEANYKDGDFIIFGKESSGLDEQLLAQHPFECERIPMLTDEKALVNATDWSDHIAQLRTDEAHANTRTHEALLQQDICGNFIDPEDYHVSALNLSNAAAIVLYEALRQTGFVGM</sequence>
<keyword evidence="4 6" id="KW-0949">S-adenosyl-L-methionine</keyword>
<dbReference type="InterPro" id="IPR001537">
    <property type="entry name" value="SpoU_MeTrfase"/>
</dbReference>
<dbReference type="EC" id="2.1.1.207" evidence="6"/>
<dbReference type="RefSeq" id="WP_066304566.1">
    <property type="nucleotide sequence ID" value="NZ_KQ959484.1"/>
</dbReference>
<keyword evidence="5 6" id="KW-0819">tRNA processing</keyword>
<dbReference type="PANTHER" id="PTHR42971">
    <property type="entry name" value="TRNA (CYTIDINE(34)-2'-O)-METHYLTRANSFERASE"/>
    <property type="match status" value="1"/>
</dbReference>
<dbReference type="EMBL" id="LSCR01000002">
    <property type="protein sequence ID" value="KXB35569.1"/>
    <property type="molecule type" value="Genomic_DNA"/>
</dbReference>
<dbReference type="GO" id="GO:0003723">
    <property type="term" value="F:RNA binding"/>
    <property type="evidence" value="ECO:0007669"/>
    <property type="project" value="InterPro"/>
</dbReference>
<keyword evidence="9" id="KW-1185">Reference proteome</keyword>
<dbReference type="InterPro" id="IPR029028">
    <property type="entry name" value="Alpha/beta_knot_MTases"/>
</dbReference>
<organism evidence="8 9">
    <name type="scientific">Atopobium deltae</name>
    <dbReference type="NCBI Taxonomy" id="1393034"/>
    <lineage>
        <taxon>Bacteria</taxon>
        <taxon>Bacillati</taxon>
        <taxon>Actinomycetota</taxon>
        <taxon>Coriobacteriia</taxon>
        <taxon>Coriobacteriales</taxon>
        <taxon>Atopobiaceae</taxon>
        <taxon>Atopobium</taxon>
    </lineage>
</organism>
<feature type="domain" description="tRNA/rRNA methyltransferase SpoU type" evidence="7">
    <location>
        <begin position="2"/>
        <end position="84"/>
    </location>
</feature>
<comment type="caution">
    <text evidence="6">Lacks conserved residue(s) required for the propagation of feature annotation.</text>
</comment>
<feature type="binding site" evidence="6">
    <location>
        <position position="143"/>
    </location>
    <ligand>
        <name>S-adenosyl-L-methionine</name>
        <dbReference type="ChEBI" id="CHEBI:59789"/>
    </ligand>
</feature>
<comment type="function">
    <text evidence="6">Could methylate the ribose at the nucleotide 34 wobble position in tRNA.</text>
</comment>
<comment type="similarity">
    <text evidence="6">Belongs to the class IV-like SAM-binding methyltransferase superfamily. RNA methyltransferase TrmH family. TrmL subfamily.</text>
</comment>
<dbReference type="CDD" id="cd18094">
    <property type="entry name" value="SpoU-like_TrmL"/>
    <property type="match status" value="1"/>
</dbReference>
<feature type="binding site" evidence="6">
    <location>
        <position position="164"/>
    </location>
    <ligand>
        <name>S-adenosyl-L-methionine</name>
        <dbReference type="ChEBI" id="CHEBI:59789"/>
    </ligand>
</feature>
<evidence type="ECO:0000256" key="2">
    <source>
        <dbReference type="ARBA" id="ARBA00022603"/>
    </source>
</evidence>
<proteinExistence type="inferred from homology"/>
<dbReference type="AlphaFoldDB" id="A0A133XXA8"/>
<comment type="caution">
    <text evidence="8">The sequence shown here is derived from an EMBL/GenBank/DDBJ whole genome shotgun (WGS) entry which is preliminary data.</text>
</comment>
<evidence type="ECO:0000256" key="5">
    <source>
        <dbReference type="ARBA" id="ARBA00022694"/>
    </source>
</evidence>
<dbReference type="PATRIC" id="fig|1393034.3.peg.216"/>
<name>A0A133XXA8_9ACTN</name>
<comment type="catalytic activity">
    <reaction evidence="6">
        <text>5-carboxymethylaminomethyluridine(34) in tRNA(Leu) + S-adenosyl-L-methionine = 5-carboxymethylaminomethyl-2'-O-methyluridine(34) in tRNA(Leu) + S-adenosyl-L-homocysteine + H(+)</text>
        <dbReference type="Rhea" id="RHEA:43088"/>
        <dbReference type="Rhea" id="RHEA-COMP:10333"/>
        <dbReference type="Rhea" id="RHEA-COMP:10334"/>
        <dbReference type="ChEBI" id="CHEBI:15378"/>
        <dbReference type="ChEBI" id="CHEBI:57856"/>
        <dbReference type="ChEBI" id="CHEBI:59789"/>
        <dbReference type="ChEBI" id="CHEBI:74508"/>
        <dbReference type="ChEBI" id="CHEBI:74511"/>
        <dbReference type="EC" id="2.1.1.207"/>
    </reaction>
</comment>
<dbReference type="InterPro" id="IPR016914">
    <property type="entry name" value="TrmL"/>
</dbReference>
<dbReference type="GO" id="GO:0002130">
    <property type="term" value="P:wobble position ribose methylation"/>
    <property type="evidence" value="ECO:0007669"/>
    <property type="project" value="TreeGrafter"/>
</dbReference>
<evidence type="ECO:0000256" key="4">
    <source>
        <dbReference type="ARBA" id="ARBA00022691"/>
    </source>
</evidence>
<keyword evidence="2 6" id="KW-0489">Methyltransferase</keyword>
<dbReference type="InterPro" id="IPR029026">
    <property type="entry name" value="tRNA_m1G_MTases_N"/>
</dbReference>
<evidence type="ECO:0000313" key="9">
    <source>
        <dbReference type="Proteomes" id="UP000070675"/>
    </source>
</evidence>
<dbReference type="GO" id="GO:0141098">
    <property type="term" value="F:tRNA (cytidine(34)-2'-O)-methyltransferase activity"/>
    <property type="evidence" value="ECO:0007669"/>
    <property type="project" value="RHEA"/>
</dbReference>